<name>A0ACC5R5L1_9HYPH</name>
<evidence type="ECO:0000313" key="1">
    <source>
        <dbReference type="EMBL" id="MBK1867942.1"/>
    </source>
</evidence>
<keyword evidence="1" id="KW-0645">Protease</keyword>
<gene>
    <name evidence="1" type="ORF">JHL16_16415</name>
</gene>
<keyword evidence="1" id="KW-0031">Aminopeptidase</keyword>
<evidence type="ECO:0000313" key="2">
    <source>
        <dbReference type="Proteomes" id="UP000616151"/>
    </source>
</evidence>
<dbReference type="Proteomes" id="UP000616151">
    <property type="component" value="Unassembled WGS sequence"/>
</dbReference>
<comment type="caution">
    <text evidence="1">The sequence shown here is derived from an EMBL/GenBank/DDBJ whole genome shotgun (WGS) entry which is preliminary data.</text>
</comment>
<accession>A0ACC5R5L1</accession>
<keyword evidence="1" id="KW-0378">Hydrolase</keyword>
<sequence length="414" mass="44400">MTGFVDRERATRLLAGAGMDALVLCEPESFHYATGAPMGPAGLFRRAGAGFGVIGRDASLPIGVIIADFNAKQAQSPANRVLTHPIWIETARLPEAEAAAPLGARIEAGLRALGRAPDFTRPATFDLARSMAQLKTLLADYGLGRARIGFDLDFIPAADLEAIKSLLPDCIIVNGSPVFEQLRAVKSAREIELLRQGLAFSEAGMIRLKDGARPGMRQADLVALYRQGAGEAASAQGIQISTAEYLTVGANAKAADMPLEVGDPIKADMICTVNGYASDMSRNFVLGPPSADQRELHAIAERAFEAGLAQLRPGRKLSQVHDAATQWLAREGLASYRRGHFGHGVGYSVFSEQWPFIAADSAVEIEPGMVLAYEIPLYVEGLASYNLEDQFLITEDGPVSMNRLPRELLVMPGK</sequence>
<keyword evidence="2" id="KW-1185">Reference proteome</keyword>
<organism evidence="1 2">
    <name type="scientific">Taklimakanibacter albus</name>
    <dbReference type="NCBI Taxonomy" id="2800327"/>
    <lineage>
        <taxon>Bacteria</taxon>
        <taxon>Pseudomonadati</taxon>
        <taxon>Pseudomonadota</taxon>
        <taxon>Alphaproteobacteria</taxon>
        <taxon>Hyphomicrobiales</taxon>
        <taxon>Aestuariivirgaceae</taxon>
        <taxon>Taklimakanibacter</taxon>
    </lineage>
</organism>
<proteinExistence type="predicted"/>
<protein>
    <submittedName>
        <fullName evidence="1">Aminopeptidase P family protein</fullName>
    </submittedName>
</protein>
<dbReference type="EMBL" id="JAENHL010000007">
    <property type="protein sequence ID" value="MBK1867942.1"/>
    <property type="molecule type" value="Genomic_DNA"/>
</dbReference>
<reference evidence="1" key="1">
    <citation type="submission" date="2021-01" db="EMBL/GenBank/DDBJ databases">
        <authorList>
            <person name="Sun Q."/>
        </authorList>
    </citation>
    <scope>NUCLEOTIDE SEQUENCE</scope>
    <source>
        <strain evidence="1">YIM B02566</strain>
    </source>
</reference>